<evidence type="ECO:0000313" key="2">
    <source>
        <dbReference type="EMBL" id="AKM54638.1"/>
    </source>
</evidence>
<dbReference type="KEGG" id="seri:SERIO_v1c10850"/>
<name>A0A0H3XID1_9MOLU</name>
<dbReference type="EMBL" id="CP011856">
    <property type="protein sequence ID" value="AKM54638.1"/>
    <property type="molecule type" value="Genomic_DNA"/>
</dbReference>
<organism evidence="2 3">
    <name type="scientific">Spiroplasma eriocheiris</name>
    <dbReference type="NCBI Taxonomy" id="315358"/>
    <lineage>
        <taxon>Bacteria</taxon>
        <taxon>Bacillati</taxon>
        <taxon>Mycoplasmatota</taxon>
        <taxon>Mollicutes</taxon>
        <taxon>Entomoplasmatales</taxon>
        <taxon>Spiroplasmataceae</taxon>
        <taxon>Spiroplasma</taxon>
    </lineage>
</organism>
<accession>A0A0H3XID1</accession>
<sequence length="392" mass="46230">MVKISKDQINKNFKWLLIISVILLSFYNTQIFTLINTPIFNEIISYLCSPLPFVVAICLGYLAISEQYNWKFLGKFILYLIPLFFLSGLFAVDFFNVKEYGFDIKLLITDFIKSFFWYEGRWIITTTIVLIVLYKCLLYWPWFQQEKNQLIIWIVLTALFFSFVFAVTIAFNVLLNKQDYVNFNYALISVTFRVPNFSKAILAILAFLLGVSFNYDWLVSKINNLLVWLAMAVIGYFSLTILRLFTHLSMFHWDILVIISAFLFCVPFVTMHIKFNDKWLKWYYASLVLLIFHNSFNKLYGVEFILGMFLRLIFGWWTNGVTTYWNILNFVTANIWVALVYSLLKYLAIYFTCFGIAVGYNKLWKKQFKLMLNLPTVDPQVLTEPVVKPVNN</sequence>
<dbReference type="STRING" id="315358.SERIO_v1c10850"/>
<feature type="transmembrane region" description="Helical" evidence="1">
    <location>
        <begin position="12"/>
        <end position="31"/>
    </location>
</feature>
<feature type="transmembrane region" description="Helical" evidence="1">
    <location>
        <begin position="282"/>
        <end position="314"/>
    </location>
</feature>
<proteinExistence type="predicted"/>
<dbReference type="Proteomes" id="UP000035661">
    <property type="component" value="Chromosome"/>
</dbReference>
<keyword evidence="1" id="KW-1133">Transmembrane helix</keyword>
<keyword evidence="1" id="KW-0812">Transmembrane</keyword>
<feature type="transmembrane region" description="Helical" evidence="1">
    <location>
        <begin position="43"/>
        <end position="64"/>
    </location>
</feature>
<feature type="transmembrane region" description="Helical" evidence="1">
    <location>
        <begin position="225"/>
        <end position="245"/>
    </location>
</feature>
<feature type="transmembrane region" description="Helical" evidence="1">
    <location>
        <begin position="194"/>
        <end position="213"/>
    </location>
</feature>
<evidence type="ECO:0008006" key="4">
    <source>
        <dbReference type="Google" id="ProtNLM"/>
    </source>
</evidence>
<dbReference type="AlphaFoldDB" id="A0A0H3XID1"/>
<feature type="transmembrane region" description="Helical" evidence="1">
    <location>
        <begin position="150"/>
        <end position="174"/>
    </location>
</feature>
<dbReference type="RefSeq" id="WP_047791825.1">
    <property type="nucleotide sequence ID" value="NZ_CP011856.1"/>
</dbReference>
<protein>
    <recommendedName>
        <fullName evidence="4">Transmembrane protein</fullName>
    </recommendedName>
</protein>
<keyword evidence="3" id="KW-1185">Reference proteome</keyword>
<feature type="transmembrane region" description="Helical" evidence="1">
    <location>
        <begin position="76"/>
        <end position="95"/>
    </location>
</feature>
<feature type="transmembrane region" description="Helical" evidence="1">
    <location>
        <begin position="334"/>
        <end position="360"/>
    </location>
</feature>
<reference evidence="2 3" key="1">
    <citation type="journal article" date="2015" name="Genome Biol. Evol.">
        <title>Found and Lost: The Fates of Horizontally Acquired Genes in Arthropod-Symbiotic Spiroplasma.</title>
        <authorList>
            <person name="Lo W.S."/>
            <person name="Gasparich G.E."/>
            <person name="Kuo C.H."/>
        </authorList>
    </citation>
    <scope>NUCLEOTIDE SEQUENCE [LARGE SCALE GENOMIC DNA]</scope>
    <source>
        <strain evidence="3">TDA-040725-5</strain>
    </source>
</reference>
<evidence type="ECO:0000256" key="1">
    <source>
        <dbReference type="SAM" id="Phobius"/>
    </source>
</evidence>
<keyword evidence="1" id="KW-0472">Membrane</keyword>
<gene>
    <name evidence="2" type="ORF">SERIO_v1c10850</name>
</gene>
<feature type="transmembrane region" description="Helical" evidence="1">
    <location>
        <begin position="251"/>
        <end position="270"/>
    </location>
</feature>
<reference evidence="3" key="2">
    <citation type="submission" date="2015-06" db="EMBL/GenBank/DDBJ databases">
        <title>Complete genome sequence of Spiroplasma eriocheiris TDA-040725-5 (DSM 21848).</title>
        <authorList>
            <person name="Lo W.-S."/>
            <person name="Kuo C.-H."/>
        </authorList>
    </citation>
    <scope>NUCLEOTIDE SEQUENCE [LARGE SCALE GENOMIC DNA]</scope>
    <source>
        <strain evidence="3">TDA-040725-5</strain>
    </source>
</reference>
<dbReference type="PATRIC" id="fig|743698.3.peg.1096"/>
<evidence type="ECO:0000313" key="3">
    <source>
        <dbReference type="Proteomes" id="UP000035661"/>
    </source>
</evidence>
<feature type="transmembrane region" description="Helical" evidence="1">
    <location>
        <begin position="115"/>
        <end position="138"/>
    </location>
</feature>